<sequence>MEVNVIEGNRVVHRTKGGKMGDWRGIAWLAAAVMVASIAGCEAMQTKYYETTIQKAIENDYIQTGWGSFKKYEKVKEEVKNEK</sequence>
<dbReference type="AlphaFoldDB" id="A0A0F9F8P1"/>
<accession>A0A0F9F8P1</accession>
<organism evidence="1">
    <name type="scientific">marine sediment metagenome</name>
    <dbReference type="NCBI Taxonomy" id="412755"/>
    <lineage>
        <taxon>unclassified sequences</taxon>
        <taxon>metagenomes</taxon>
        <taxon>ecological metagenomes</taxon>
    </lineage>
</organism>
<dbReference type="EMBL" id="LAZR01031497">
    <property type="protein sequence ID" value="KKL53585.1"/>
    <property type="molecule type" value="Genomic_DNA"/>
</dbReference>
<name>A0A0F9F8P1_9ZZZZ</name>
<reference evidence="1" key="1">
    <citation type="journal article" date="2015" name="Nature">
        <title>Complex archaea that bridge the gap between prokaryotes and eukaryotes.</title>
        <authorList>
            <person name="Spang A."/>
            <person name="Saw J.H."/>
            <person name="Jorgensen S.L."/>
            <person name="Zaremba-Niedzwiedzka K."/>
            <person name="Martijn J."/>
            <person name="Lind A.E."/>
            <person name="van Eijk R."/>
            <person name="Schleper C."/>
            <person name="Guy L."/>
            <person name="Ettema T.J."/>
        </authorList>
    </citation>
    <scope>NUCLEOTIDE SEQUENCE</scope>
</reference>
<protein>
    <submittedName>
        <fullName evidence="1">Uncharacterized protein</fullName>
    </submittedName>
</protein>
<comment type="caution">
    <text evidence="1">The sequence shown here is derived from an EMBL/GenBank/DDBJ whole genome shotgun (WGS) entry which is preliminary data.</text>
</comment>
<gene>
    <name evidence="1" type="ORF">LCGC14_2273950</name>
</gene>
<proteinExistence type="predicted"/>
<evidence type="ECO:0000313" key="1">
    <source>
        <dbReference type="EMBL" id="KKL53585.1"/>
    </source>
</evidence>